<gene>
    <name evidence="3" type="ORF">P8A28_10615</name>
</gene>
<keyword evidence="4" id="KW-1185">Reference proteome</keyword>
<organism evidence="3 4">
    <name type="scientific">Brucella inopinata</name>
    <dbReference type="NCBI Taxonomy" id="1218315"/>
    <lineage>
        <taxon>Bacteria</taxon>
        <taxon>Pseudomonadati</taxon>
        <taxon>Pseudomonadota</taxon>
        <taxon>Alphaproteobacteria</taxon>
        <taxon>Hyphomicrobiales</taxon>
        <taxon>Brucellaceae</taxon>
        <taxon>Brucella/Ochrobactrum group</taxon>
        <taxon>Brucella</taxon>
    </lineage>
</organism>
<sequence>MVVVRKRLRRDGVIGFAAKLSPCVIAMEACCGAHHMGRSLAALGHEVRLMSPEYVRPYVKAQKNDDRDAEAIAEAATRPTMRFVELKSEEQLDVQTLHRVRDRLVGERTSLTNQIRSLLLERGHVVAQGHARLRFLLGELLDTDAVALSPRMVFLLGDMRTRWEELDRRIAAFDAEFAAMARADVRARRLTEIPGIGALNATALVAAVGDAATFAKGRDLAAWLGLAPRQATTGGRPKLLGITKRGSKYLRKMLIQGARSAMPTLAKSDTAIGAWLRGLLARSHSNVAVVALAAKMARTVWALLHHERSYKSMPVTA</sequence>
<reference evidence="3" key="1">
    <citation type="journal article" date="2023" name="Front. Microbiol.">
        <title>Isolation of Brucella inopinata from a White's tree frog (Litoria caerulea): pose exotic frogs a potential risk to human health?</title>
        <authorList>
            <person name="Scholz H.C."/>
            <person name="Heckers K.O."/>
            <person name="Appelt S."/>
            <person name="Geier-Doemling D."/>
            <person name="Schlegel P."/>
            <person name="Wattam A.R."/>
        </authorList>
    </citation>
    <scope>NUCLEOTIDE SEQUENCE</scope>
    <source>
        <strain evidence="3">FO700662</strain>
    </source>
</reference>
<evidence type="ECO:0000259" key="2">
    <source>
        <dbReference type="Pfam" id="PF02371"/>
    </source>
</evidence>
<name>A0AAW7B7Y6_9HYPH</name>
<evidence type="ECO:0000313" key="3">
    <source>
        <dbReference type="EMBL" id="MDL2333376.1"/>
    </source>
</evidence>
<dbReference type="RefSeq" id="WP_247642711.1">
    <property type="nucleotide sequence ID" value="NZ_JARQXC010000014.1"/>
</dbReference>
<dbReference type="NCBIfam" id="NF033542">
    <property type="entry name" value="transpos_IS110"/>
    <property type="match status" value="1"/>
</dbReference>
<dbReference type="PANTHER" id="PTHR33055">
    <property type="entry name" value="TRANSPOSASE FOR INSERTION SEQUENCE ELEMENT IS1111A"/>
    <property type="match status" value="1"/>
</dbReference>
<dbReference type="InterPro" id="IPR003346">
    <property type="entry name" value="Transposase_20"/>
</dbReference>
<dbReference type="InterPro" id="IPR002525">
    <property type="entry name" value="Transp_IS110-like_N"/>
</dbReference>
<dbReference type="GO" id="GO:0006313">
    <property type="term" value="P:DNA transposition"/>
    <property type="evidence" value="ECO:0007669"/>
    <property type="project" value="InterPro"/>
</dbReference>
<protein>
    <submittedName>
        <fullName evidence="3">IS110 family transposase</fullName>
    </submittedName>
</protein>
<dbReference type="Pfam" id="PF01548">
    <property type="entry name" value="DEDD_Tnp_IS110"/>
    <property type="match status" value="1"/>
</dbReference>
<evidence type="ECO:0000259" key="1">
    <source>
        <dbReference type="Pfam" id="PF01548"/>
    </source>
</evidence>
<dbReference type="PANTHER" id="PTHR33055:SF3">
    <property type="entry name" value="PUTATIVE TRANSPOSASE FOR IS117-RELATED"/>
    <property type="match status" value="1"/>
</dbReference>
<feature type="domain" description="Transposase IS116/IS110/IS902 C-terminal" evidence="2">
    <location>
        <begin position="188"/>
        <end position="262"/>
    </location>
</feature>
<dbReference type="Proteomes" id="UP001171122">
    <property type="component" value="Unassembled WGS sequence"/>
</dbReference>
<dbReference type="GO" id="GO:0003677">
    <property type="term" value="F:DNA binding"/>
    <property type="evidence" value="ECO:0007669"/>
    <property type="project" value="InterPro"/>
</dbReference>
<comment type="caution">
    <text evidence="3">The sequence shown here is derived from an EMBL/GenBank/DDBJ whole genome shotgun (WGS) entry which is preliminary data.</text>
</comment>
<dbReference type="InterPro" id="IPR047650">
    <property type="entry name" value="Transpos_IS110"/>
</dbReference>
<accession>A0AAW7B7Y6</accession>
<dbReference type="AlphaFoldDB" id="A0AAW7B7Y6"/>
<proteinExistence type="predicted"/>
<feature type="domain" description="Transposase IS110-like N-terminal" evidence="1">
    <location>
        <begin position="17"/>
        <end position="120"/>
    </location>
</feature>
<evidence type="ECO:0000313" key="4">
    <source>
        <dbReference type="Proteomes" id="UP001171122"/>
    </source>
</evidence>
<dbReference type="GO" id="GO:0004803">
    <property type="term" value="F:transposase activity"/>
    <property type="evidence" value="ECO:0007669"/>
    <property type="project" value="InterPro"/>
</dbReference>
<dbReference type="Pfam" id="PF02371">
    <property type="entry name" value="Transposase_20"/>
    <property type="match status" value="1"/>
</dbReference>
<dbReference type="EMBL" id="JARQXC010000014">
    <property type="protein sequence ID" value="MDL2333376.1"/>
    <property type="molecule type" value="Genomic_DNA"/>
</dbReference>